<evidence type="ECO:0000256" key="3">
    <source>
        <dbReference type="ARBA" id="ARBA00012759"/>
    </source>
</evidence>
<dbReference type="InterPro" id="IPR001394">
    <property type="entry name" value="Peptidase_C19_UCH"/>
</dbReference>
<evidence type="ECO:0000256" key="1">
    <source>
        <dbReference type="ARBA" id="ARBA00000707"/>
    </source>
</evidence>
<dbReference type="GO" id="GO:0004843">
    <property type="term" value="F:cysteine-type deubiquitinase activity"/>
    <property type="evidence" value="ECO:0007669"/>
    <property type="project" value="UniProtKB-EC"/>
</dbReference>
<dbReference type="AlphaFoldDB" id="A0A699ZS12"/>
<protein>
    <recommendedName>
        <fullName evidence="3">ubiquitinyl hydrolase 1</fullName>
        <ecNumber evidence="3">3.4.19.12</ecNumber>
    </recommendedName>
</protein>
<dbReference type="Gene3D" id="3.90.70.10">
    <property type="entry name" value="Cysteine proteinases"/>
    <property type="match status" value="1"/>
</dbReference>
<dbReference type="PANTHER" id="PTHR21646:SF24">
    <property type="entry name" value="UBIQUITIN CARBOXYL-TERMINAL HYDROLASE"/>
    <property type="match status" value="1"/>
</dbReference>
<keyword evidence="7" id="KW-0788">Thiol protease</keyword>
<reference evidence="10 11" key="1">
    <citation type="submission" date="2020-02" db="EMBL/GenBank/DDBJ databases">
        <title>Draft genome sequence of Haematococcus lacustris strain NIES-144.</title>
        <authorList>
            <person name="Morimoto D."/>
            <person name="Nakagawa S."/>
            <person name="Yoshida T."/>
            <person name="Sawayama S."/>
        </authorList>
    </citation>
    <scope>NUCLEOTIDE SEQUENCE [LARGE SCALE GENOMIC DNA]</scope>
    <source>
        <strain evidence="10 11">NIES-144</strain>
    </source>
</reference>
<evidence type="ECO:0000259" key="9">
    <source>
        <dbReference type="PROSITE" id="PS50235"/>
    </source>
</evidence>
<dbReference type="InterPro" id="IPR038765">
    <property type="entry name" value="Papain-like_cys_pep_sf"/>
</dbReference>
<evidence type="ECO:0000256" key="8">
    <source>
        <dbReference type="SAM" id="SignalP"/>
    </source>
</evidence>
<dbReference type="PROSITE" id="PS50235">
    <property type="entry name" value="USP_3"/>
    <property type="match status" value="1"/>
</dbReference>
<comment type="caution">
    <text evidence="10">The sequence shown here is derived from an EMBL/GenBank/DDBJ whole genome shotgun (WGS) entry which is preliminary data.</text>
</comment>
<evidence type="ECO:0000256" key="7">
    <source>
        <dbReference type="ARBA" id="ARBA00022807"/>
    </source>
</evidence>
<dbReference type="EC" id="3.4.19.12" evidence="3"/>
<keyword evidence="5" id="KW-0833">Ubl conjugation pathway</keyword>
<dbReference type="Proteomes" id="UP000485058">
    <property type="component" value="Unassembled WGS sequence"/>
</dbReference>
<comment type="catalytic activity">
    <reaction evidence="1">
        <text>Thiol-dependent hydrolysis of ester, thioester, amide, peptide and isopeptide bonds formed by the C-terminal Gly of ubiquitin (a 76-residue protein attached to proteins as an intracellular targeting signal).</text>
        <dbReference type="EC" id="3.4.19.12"/>
    </reaction>
</comment>
<keyword evidence="4" id="KW-0645">Protease</keyword>
<accession>A0A699ZS12</accession>
<dbReference type="InterPro" id="IPR028889">
    <property type="entry name" value="USP"/>
</dbReference>
<feature type="domain" description="USP" evidence="9">
    <location>
        <begin position="1"/>
        <end position="292"/>
    </location>
</feature>
<evidence type="ECO:0000313" key="11">
    <source>
        <dbReference type="Proteomes" id="UP000485058"/>
    </source>
</evidence>
<feature type="non-terminal residue" evidence="10">
    <location>
        <position position="1"/>
    </location>
</feature>
<evidence type="ECO:0000313" key="10">
    <source>
        <dbReference type="EMBL" id="GFH23950.1"/>
    </source>
</evidence>
<sequence length="292" mass="32255">MGNTCFMNASLQCLAHSVPLMTCFLTGAYAADLNRDNPLGTKGELAESFAHLMTLLWQGGIGHVTPRRFKDRIGCFAPQFVGYAQHDSQEFLAYLLDGLHEDLNRIKAKPYIEDKDDAGMPDHEVASKAWSNYRTRNDSAIVDHFQGLYKSTLDCPHCGHNSRKFDPFMYLSLPLPESRQRSLSLHLVHVDGAHHPARYVVDVANSGTLQDVLVAVAAVAGLPEAQPASDDKPGSAPRAIETCLALAKISRGFSGQEEVEVFRDMKVRVPELAPSERPHAGEFLVAYYYSPQ</sequence>
<comment type="similarity">
    <text evidence="2">Belongs to the peptidase C19 family.</text>
</comment>
<keyword evidence="8" id="KW-0732">Signal</keyword>
<dbReference type="SUPFAM" id="SSF54001">
    <property type="entry name" value="Cysteine proteinases"/>
    <property type="match status" value="1"/>
</dbReference>
<dbReference type="PANTHER" id="PTHR21646">
    <property type="entry name" value="UBIQUITIN CARBOXYL-TERMINAL HYDROLASE"/>
    <property type="match status" value="1"/>
</dbReference>
<organism evidence="10 11">
    <name type="scientific">Haematococcus lacustris</name>
    <name type="common">Green alga</name>
    <name type="synonym">Haematococcus pluvialis</name>
    <dbReference type="NCBI Taxonomy" id="44745"/>
    <lineage>
        <taxon>Eukaryota</taxon>
        <taxon>Viridiplantae</taxon>
        <taxon>Chlorophyta</taxon>
        <taxon>core chlorophytes</taxon>
        <taxon>Chlorophyceae</taxon>
        <taxon>CS clade</taxon>
        <taxon>Chlamydomonadales</taxon>
        <taxon>Haematococcaceae</taxon>
        <taxon>Haematococcus</taxon>
    </lineage>
</organism>
<dbReference type="EMBL" id="BLLF01002404">
    <property type="protein sequence ID" value="GFH23950.1"/>
    <property type="molecule type" value="Genomic_DNA"/>
</dbReference>
<name>A0A699ZS12_HAELA</name>
<proteinExistence type="inferred from homology"/>
<evidence type="ECO:0000256" key="4">
    <source>
        <dbReference type="ARBA" id="ARBA00022670"/>
    </source>
</evidence>
<feature type="chain" id="PRO_5025424688" description="ubiquitinyl hydrolase 1" evidence="8">
    <location>
        <begin position="31"/>
        <end position="292"/>
    </location>
</feature>
<keyword evidence="11" id="KW-1185">Reference proteome</keyword>
<keyword evidence="6 10" id="KW-0378">Hydrolase</keyword>
<dbReference type="GO" id="GO:0006508">
    <property type="term" value="P:proteolysis"/>
    <property type="evidence" value="ECO:0007669"/>
    <property type="project" value="UniProtKB-KW"/>
</dbReference>
<evidence type="ECO:0000256" key="6">
    <source>
        <dbReference type="ARBA" id="ARBA00022801"/>
    </source>
</evidence>
<dbReference type="Pfam" id="PF00443">
    <property type="entry name" value="UCH"/>
    <property type="match status" value="1"/>
</dbReference>
<evidence type="ECO:0000256" key="5">
    <source>
        <dbReference type="ARBA" id="ARBA00022786"/>
    </source>
</evidence>
<dbReference type="GO" id="GO:0016579">
    <property type="term" value="P:protein deubiquitination"/>
    <property type="evidence" value="ECO:0007669"/>
    <property type="project" value="InterPro"/>
</dbReference>
<dbReference type="InterPro" id="IPR050185">
    <property type="entry name" value="Ub_carboxyl-term_hydrolase"/>
</dbReference>
<gene>
    <name evidence="10" type="ORF">HaLaN_21654</name>
</gene>
<feature type="non-terminal residue" evidence="10">
    <location>
        <position position="292"/>
    </location>
</feature>
<feature type="signal peptide" evidence="8">
    <location>
        <begin position="1"/>
        <end position="30"/>
    </location>
</feature>
<evidence type="ECO:0000256" key="2">
    <source>
        <dbReference type="ARBA" id="ARBA00009085"/>
    </source>
</evidence>